<keyword evidence="4" id="KW-1185">Reference proteome</keyword>
<dbReference type="InterPro" id="IPR042511">
    <property type="entry name" value="Sld3"/>
</dbReference>
<reference evidence="3 4" key="1">
    <citation type="journal article" date="2015" name="Fungal Genet. Biol.">
        <title>Evolution of novel wood decay mechanisms in Agaricales revealed by the genome sequences of Fistulina hepatica and Cylindrobasidium torrendii.</title>
        <authorList>
            <person name="Floudas D."/>
            <person name="Held B.W."/>
            <person name="Riley R."/>
            <person name="Nagy L.G."/>
            <person name="Koehler G."/>
            <person name="Ransdell A.S."/>
            <person name="Younus H."/>
            <person name="Chow J."/>
            <person name="Chiniquy J."/>
            <person name="Lipzen A."/>
            <person name="Tritt A."/>
            <person name="Sun H."/>
            <person name="Haridas S."/>
            <person name="LaButti K."/>
            <person name="Ohm R.A."/>
            <person name="Kues U."/>
            <person name="Blanchette R.A."/>
            <person name="Grigoriev I.V."/>
            <person name="Minto R.E."/>
            <person name="Hibbett D.S."/>
        </authorList>
    </citation>
    <scope>NUCLEOTIDE SEQUENCE [LARGE SCALE GENOMIC DNA]</scope>
    <source>
        <strain evidence="3 4">ATCC 64428</strain>
    </source>
</reference>
<protein>
    <recommendedName>
        <fullName evidence="2">DNA replication regulator Sld3 C-terminal domain-containing protein</fullName>
    </recommendedName>
</protein>
<feature type="compositionally biased region" description="Basic and acidic residues" evidence="1">
    <location>
        <begin position="509"/>
        <end position="523"/>
    </location>
</feature>
<evidence type="ECO:0000313" key="4">
    <source>
        <dbReference type="Proteomes" id="UP000054144"/>
    </source>
</evidence>
<feature type="compositionally biased region" description="Polar residues" evidence="1">
    <location>
        <begin position="410"/>
        <end position="427"/>
    </location>
</feature>
<dbReference type="Proteomes" id="UP000054144">
    <property type="component" value="Unassembled WGS sequence"/>
</dbReference>
<accession>A0A0D7A2F3</accession>
<evidence type="ECO:0000259" key="2">
    <source>
        <dbReference type="Pfam" id="PF08639"/>
    </source>
</evidence>
<dbReference type="Gene3D" id="1.20.58.2130">
    <property type="match status" value="1"/>
</dbReference>
<dbReference type="InterPro" id="IPR013948">
    <property type="entry name" value="DNA_replication_reg_Sld3_C"/>
</dbReference>
<feature type="region of interest" description="Disordered" evidence="1">
    <location>
        <begin position="354"/>
        <end position="431"/>
    </location>
</feature>
<dbReference type="AlphaFoldDB" id="A0A0D7A2F3"/>
<sequence length="543" mass="60875">MAVELAPLCYSLSFQSSLRWTEPQERNLGTQLDDYPFRDIDLVNETPQDYVLRTYLQFLWLPESIMPLQLLVPSLKRVVRAPNASQVLDSTALSQVASTSRSLSASTSLSQPAEVHPLHELLDLVLLTIRRVNTKYAQLKVILEDESAGADPGEVVDEKAAEAEAGAANIEEQMMWYASNYEKDDEENPGSGSWRNKWIQRLERREVQIQIILYMLKLSLPGPAPVEPSEEVLPRTSKKRKLRGRDRVMPILQSANPVAPSAEECLEIFMDKLCTWQLMAEMSQGLPGTLGEGAGAGTKNSGKHKDKIKDNRDWMQIFCEDVVEPLFKTTLPLVCELLRRKVFKSPVFDVEDDEDSRTELTPFERENPFKRARSSSRALSTDRLFDSTMRASSPRAMSPIAEDSHRTRHTSPAPSITSHASSVSKTNAAHARLGSVSTVRALTRERSRSLSVSLAQEEKEKAERVRAPSKKRVLSREISMTRILKDPKMKWTANPVVPIGGGKVLRSGPPKETDEPKRRKPDDGVILVGDTPRKPKPSASFRM</sequence>
<feature type="region of interest" description="Disordered" evidence="1">
    <location>
        <begin position="500"/>
        <end position="543"/>
    </location>
</feature>
<evidence type="ECO:0000256" key="1">
    <source>
        <dbReference type="SAM" id="MobiDB-lite"/>
    </source>
</evidence>
<dbReference type="Pfam" id="PF08639">
    <property type="entry name" value="Sld3_STD"/>
    <property type="match status" value="1"/>
</dbReference>
<feature type="region of interest" description="Disordered" evidence="1">
    <location>
        <begin position="444"/>
        <end position="468"/>
    </location>
</feature>
<feature type="domain" description="DNA replication regulator Sld3 C-terminal" evidence="2">
    <location>
        <begin position="115"/>
        <end position="490"/>
    </location>
</feature>
<dbReference type="PANTHER" id="PTHR28067:SF1">
    <property type="entry name" value="DNA REPLICATION REGULATOR SLD3"/>
    <property type="match status" value="1"/>
</dbReference>
<dbReference type="PANTHER" id="PTHR28067">
    <property type="entry name" value="DNA REPLICATION REGULATOR SLD3"/>
    <property type="match status" value="1"/>
</dbReference>
<dbReference type="GO" id="GO:0031261">
    <property type="term" value="C:DNA replication preinitiation complex"/>
    <property type="evidence" value="ECO:0007669"/>
    <property type="project" value="TreeGrafter"/>
</dbReference>
<name>A0A0D7A2F3_9AGAR</name>
<organism evidence="3 4">
    <name type="scientific">Fistulina hepatica ATCC 64428</name>
    <dbReference type="NCBI Taxonomy" id="1128425"/>
    <lineage>
        <taxon>Eukaryota</taxon>
        <taxon>Fungi</taxon>
        <taxon>Dikarya</taxon>
        <taxon>Basidiomycota</taxon>
        <taxon>Agaricomycotina</taxon>
        <taxon>Agaricomycetes</taxon>
        <taxon>Agaricomycetidae</taxon>
        <taxon>Agaricales</taxon>
        <taxon>Fistulinaceae</taxon>
        <taxon>Fistulina</taxon>
    </lineage>
</organism>
<gene>
    <name evidence="3" type="ORF">FISHEDRAFT_77009</name>
</gene>
<dbReference type="GO" id="GO:0006270">
    <property type="term" value="P:DNA replication initiation"/>
    <property type="evidence" value="ECO:0007669"/>
    <property type="project" value="InterPro"/>
</dbReference>
<dbReference type="EMBL" id="KN882063">
    <property type="protein sequence ID" value="KIY44978.1"/>
    <property type="molecule type" value="Genomic_DNA"/>
</dbReference>
<proteinExistence type="predicted"/>
<evidence type="ECO:0000313" key="3">
    <source>
        <dbReference type="EMBL" id="KIY44978.1"/>
    </source>
</evidence>
<dbReference type="OrthoDB" id="3003917at2759"/>
<feature type="compositionally biased region" description="Basic and acidic residues" evidence="1">
    <location>
        <begin position="456"/>
        <end position="466"/>
    </location>
</feature>